<sequence length="248" mass="27203">MTTIDINALSPEQIQNLLKQASPEVLKASLSEKENETAENRKAYKQSVNEAVPVVINTLKTISLALQNGKVDVFQTLKILLDLKADAYDVKQGQQSHTFSDENGNSVVFGFRVNDGWDDTVNAGVDKIKEVISSLSHDENSAKLVSAIDKLLKKDAKGNLKASRVLELRQLAKDFNDTKFTDAVEIISAAYKPVRSAFFIEGYTTDPQGKKQSIPLSITSVDFPAGTDISELFPIEPVEVVESEKSEA</sequence>
<reference evidence="2" key="1">
    <citation type="submission" date="2016-11" db="EMBL/GenBank/DDBJ databases">
        <authorList>
            <person name="Varghese N."/>
            <person name="Submissions S."/>
        </authorList>
    </citation>
    <scope>NUCLEOTIDE SEQUENCE [LARGE SCALE GENOMIC DNA]</scope>
    <source>
        <strain evidence="2">DSM 18016</strain>
    </source>
</reference>
<keyword evidence="2" id="KW-1185">Reference proteome</keyword>
<evidence type="ECO:0000313" key="2">
    <source>
        <dbReference type="Proteomes" id="UP000184498"/>
    </source>
</evidence>
<dbReference type="Pfam" id="PF11363">
    <property type="entry name" value="DUF3164"/>
    <property type="match status" value="1"/>
</dbReference>
<dbReference type="RefSeq" id="WP_073000227.1">
    <property type="nucleotide sequence ID" value="NZ_FRAM01000005.1"/>
</dbReference>
<gene>
    <name evidence="1" type="ORF">SAMN05444371_3324</name>
</gene>
<evidence type="ECO:0008006" key="3">
    <source>
        <dbReference type="Google" id="ProtNLM"/>
    </source>
</evidence>
<accession>A0A1M6UJ91</accession>
<organism evidence="1 2">
    <name type="scientific">Epilithonimonas mollis</name>
    <dbReference type="NCBI Taxonomy" id="216903"/>
    <lineage>
        <taxon>Bacteria</taxon>
        <taxon>Pseudomonadati</taxon>
        <taxon>Bacteroidota</taxon>
        <taxon>Flavobacteriia</taxon>
        <taxon>Flavobacteriales</taxon>
        <taxon>Weeksellaceae</taxon>
        <taxon>Chryseobacterium group</taxon>
        <taxon>Epilithonimonas</taxon>
    </lineage>
</organism>
<proteinExistence type="predicted"/>
<name>A0A1M6UJ91_9FLAO</name>
<dbReference type="InterPro" id="IPR021505">
    <property type="entry name" value="Phage_B3_Orf6"/>
</dbReference>
<dbReference type="AlphaFoldDB" id="A0A1M6UJ91"/>
<protein>
    <recommendedName>
        <fullName evidence="3">DUF3164 family protein</fullName>
    </recommendedName>
</protein>
<dbReference type="Proteomes" id="UP000184498">
    <property type="component" value="Unassembled WGS sequence"/>
</dbReference>
<dbReference type="STRING" id="216903.SAMN05444371_3324"/>
<dbReference type="EMBL" id="FRAM01000005">
    <property type="protein sequence ID" value="SHK69282.1"/>
    <property type="molecule type" value="Genomic_DNA"/>
</dbReference>
<dbReference type="OrthoDB" id="1004368at2"/>
<evidence type="ECO:0000313" key="1">
    <source>
        <dbReference type="EMBL" id="SHK69282.1"/>
    </source>
</evidence>